<gene>
    <name evidence="1" type="ORF">A3F45_00475</name>
</gene>
<reference evidence="1 2" key="1">
    <citation type="journal article" date="2016" name="Nat. Commun.">
        <title>Thousands of microbial genomes shed light on interconnected biogeochemical processes in an aquifer system.</title>
        <authorList>
            <person name="Anantharaman K."/>
            <person name="Brown C.T."/>
            <person name="Hug L.A."/>
            <person name="Sharon I."/>
            <person name="Castelle C.J."/>
            <person name="Probst A.J."/>
            <person name="Thomas B.C."/>
            <person name="Singh A."/>
            <person name="Wilkins M.J."/>
            <person name="Karaoz U."/>
            <person name="Brodie E.L."/>
            <person name="Williams K.H."/>
            <person name="Hubbard S.S."/>
            <person name="Banfield J.F."/>
        </authorList>
    </citation>
    <scope>NUCLEOTIDE SEQUENCE [LARGE SCALE GENOMIC DNA]</scope>
</reference>
<dbReference type="EMBL" id="MFBL01000026">
    <property type="protein sequence ID" value="OGE04759.1"/>
    <property type="molecule type" value="Genomic_DNA"/>
</dbReference>
<dbReference type="AlphaFoldDB" id="A0A1F5HL93"/>
<comment type="caution">
    <text evidence="1">The sequence shown here is derived from an EMBL/GenBank/DDBJ whole genome shotgun (WGS) entry which is preliminary data.</text>
</comment>
<proteinExistence type="predicted"/>
<protein>
    <submittedName>
        <fullName evidence="1">Uncharacterized protein</fullName>
    </submittedName>
</protein>
<evidence type="ECO:0000313" key="1">
    <source>
        <dbReference type="EMBL" id="OGE04759.1"/>
    </source>
</evidence>
<name>A0A1F5HL93_9BACT</name>
<evidence type="ECO:0000313" key="2">
    <source>
        <dbReference type="Proteomes" id="UP000178369"/>
    </source>
</evidence>
<dbReference type="Proteomes" id="UP000178369">
    <property type="component" value="Unassembled WGS sequence"/>
</dbReference>
<accession>A0A1F5HL93</accession>
<organism evidence="1 2">
    <name type="scientific">Candidatus Curtissbacteria bacterium RIFCSPHIGHO2_12_FULL_41_17</name>
    <dbReference type="NCBI Taxonomy" id="1797722"/>
    <lineage>
        <taxon>Bacteria</taxon>
        <taxon>Candidatus Curtissiibacteriota</taxon>
    </lineage>
</organism>
<dbReference type="Gene3D" id="3.40.50.2000">
    <property type="entry name" value="Glycogen Phosphorylase B"/>
    <property type="match status" value="1"/>
</dbReference>
<sequence>MSYVKYLKKLQLIHPHLLTIRTRSSFGKTFKKILKSKNTQFIFLEKPKLEQMAAVLLLKILGKKFFWIQMFDNPPIPNLVTKLLISQADKITVSSRKLANRLIKFGIDKSKIKIVRG</sequence>